<evidence type="ECO:0000313" key="3">
    <source>
        <dbReference type="Proteomes" id="UP000011115"/>
    </source>
</evidence>
<evidence type="ECO:0000256" key="1">
    <source>
        <dbReference type="SAM" id="SignalP"/>
    </source>
</evidence>
<feature type="chain" id="PRO_5004011079" evidence="1">
    <location>
        <begin position="28"/>
        <end position="112"/>
    </location>
</feature>
<dbReference type="Gramene" id="PGSC0003DMT400013670">
    <property type="protein sequence ID" value="PGSC0003DMT400013670"/>
    <property type="gene ID" value="PGSC0003DMG400005345"/>
</dbReference>
<dbReference type="PANTHER" id="PTHR35632:SF9">
    <property type="match status" value="1"/>
</dbReference>
<feature type="signal peptide" evidence="1">
    <location>
        <begin position="1"/>
        <end position="27"/>
    </location>
</feature>
<dbReference type="PANTHER" id="PTHR35632">
    <property type="entry name" value="MAJOR POLLEN ALLERGEN OLE E 6-LIKE"/>
    <property type="match status" value="1"/>
</dbReference>
<dbReference type="EnsemblPlants" id="PGSC0003DMT400013670">
    <property type="protein sequence ID" value="PGSC0003DMT400013670"/>
    <property type="gene ID" value="PGSC0003DMG400005345"/>
</dbReference>
<dbReference type="AlphaFoldDB" id="M1A364"/>
<protein>
    <submittedName>
        <fullName evidence="2">Uncharacterized protein</fullName>
    </submittedName>
</protein>
<dbReference type="InParanoid" id="M1A364"/>
<dbReference type="PaxDb" id="4113-PGSC0003DMT400013670"/>
<dbReference type="ExpressionAtlas" id="M1A364">
    <property type="expression patterns" value="baseline"/>
</dbReference>
<keyword evidence="3" id="KW-1185">Reference proteome</keyword>
<reference evidence="3" key="1">
    <citation type="journal article" date="2011" name="Nature">
        <title>Genome sequence and analysis of the tuber crop potato.</title>
        <authorList>
            <consortium name="The Potato Genome Sequencing Consortium"/>
        </authorList>
    </citation>
    <scope>NUCLEOTIDE SEQUENCE [LARGE SCALE GENOMIC DNA]</scope>
    <source>
        <strain evidence="3">cv. DM1-3 516 R44</strain>
    </source>
</reference>
<reference evidence="2" key="2">
    <citation type="submission" date="2015-06" db="UniProtKB">
        <authorList>
            <consortium name="EnsemblPlants"/>
        </authorList>
    </citation>
    <scope>IDENTIFICATION</scope>
    <source>
        <strain evidence="2">DM1-3 516 R44</strain>
    </source>
</reference>
<dbReference type="Proteomes" id="UP000011115">
    <property type="component" value="Unassembled WGS sequence"/>
</dbReference>
<organism evidence="2 3">
    <name type="scientific">Solanum tuberosum</name>
    <name type="common">Potato</name>
    <dbReference type="NCBI Taxonomy" id="4113"/>
    <lineage>
        <taxon>Eukaryota</taxon>
        <taxon>Viridiplantae</taxon>
        <taxon>Streptophyta</taxon>
        <taxon>Embryophyta</taxon>
        <taxon>Tracheophyta</taxon>
        <taxon>Spermatophyta</taxon>
        <taxon>Magnoliopsida</taxon>
        <taxon>eudicotyledons</taxon>
        <taxon>Gunneridae</taxon>
        <taxon>Pentapetalae</taxon>
        <taxon>asterids</taxon>
        <taxon>lamiids</taxon>
        <taxon>Solanales</taxon>
        <taxon>Solanaceae</taxon>
        <taxon>Solanoideae</taxon>
        <taxon>Solaneae</taxon>
        <taxon>Solanum</taxon>
    </lineage>
</organism>
<accession>M1A364</accession>
<keyword evidence="1" id="KW-0732">Signal</keyword>
<dbReference type="InterPro" id="IPR015333">
    <property type="entry name" value="Pollen_allergen_ole-e-6"/>
</dbReference>
<proteinExistence type="predicted"/>
<name>M1A364_SOLTU</name>
<evidence type="ECO:0000313" key="2">
    <source>
        <dbReference type="EnsemblPlants" id="PGSC0003DMT400013670"/>
    </source>
</evidence>
<sequence>MEASKKLFAMFLICIFVISSSIDISMASKAITNEKFRKTYEHIGSELDNCYYKCSTVCATTGTPKDSCNTQCGGDCVQRILQGKFLTPNYRKWFTDTFRHTFGTLVPLSYKN</sequence>